<evidence type="ECO:0000313" key="1">
    <source>
        <dbReference type="EMBL" id="ASD65551.1"/>
    </source>
</evidence>
<dbReference type="EMBL" id="CP020946">
    <property type="protein sequence ID" value="ASD65551.1"/>
    <property type="molecule type" value="Genomic_DNA"/>
</dbReference>
<sequence>MLSVFSVNALASSKAEQAFLKKLYAVIESGTETLEEIEFGNLSSQDQAALMKAAENESNIWYDTILEGDYQLKGDASVGYGYLAKVYSAKGEFIAYKGIIQHDAYDTGSCDVPYEEEEKVIEEYLKENCIAGDIFSGIYVSPDFKFHLRDENEIENFQEW</sequence>
<reference evidence="1 2" key="1">
    <citation type="submission" date="2017-04" db="EMBL/GenBank/DDBJ databases">
        <title>Whole genome sequence of Bdellovibrio bacteriovorus strain SSB218315.</title>
        <authorList>
            <person name="Oyedara O."/>
            <person name="Rodriguez-Perez M.A."/>
        </authorList>
    </citation>
    <scope>NUCLEOTIDE SEQUENCE [LARGE SCALE GENOMIC DNA]</scope>
    <source>
        <strain evidence="1 2">SSB218315</strain>
    </source>
</reference>
<evidence type="ECO:0000313" key="2">
    <source>
        <dbReference type="Proteomes" id="UP000197003"/>
    </source>
</evidence>
<name>A0A1Z3NDL5_BDEBC</name>
<protein>
    <submittedName>
        <fullName evidence="1">Uncharacterized protein</fullName>
    </submittedName>
</protein>
<proteinExistence type="predicted"/>
<organism evidence="1 2">
    <name type="scientific">Bdellovibrio bacteriovorus</name>
    <dbReference type="NCBI Taxonomy" id="959"/>
    <lineage>
        <taxon>Bacteria</taxon>
        <taxon>Pseudomonadati</taxon>
        <taxon>Bdellovibrionota</taxon>
        <taxon>Bdellovibrionia</taxon>
        <taxon>Bdellovibrionales</taxon>
        <taxon>Pseudobdellovibrionaceae</taxon>
        <taxon>Bdellovibrio</taxon>
    </lineage>
</organism>
<dbReference type="OrthoDB" id="9342643at2"/>
<gene>
    <name evidence="1" type="ORF">B9G79_15075</name>
</gene>
<accession>A0A1Z3NDL5</accession>
<dbReference type="Proteomes" id="UP000197003">
    <property type="component" value="Chromosome"/>
</dbReference>
<dbReference type="AlphaFoldDB" id="A0A1Z3NDL5"/>